<feature type="signal peptide" evidence="1">
    <location>
        <begin position="1"/>
        <end position="37"/>
    </location>
</feature>
<evidence type="ECO:0000256" key="1">
    <source>
        <dbReference type="SAM" id="SignalP"/>
    </source>
</evidence>
<dbReference type="Proteomes" id="UP000313359">
    <property type="component" value="Unassembled WGS sequence"/>
</dbReference>
<reference evidence="2" key="1">
    <citation type="journal article" date="2018" name="Genome Biol. Evol.">
        <title>Genomics and development of Lentinus tigrinus, a white-rot wood-decaying mushroom with dimorphic fruiting bodies.</title>
        <authorList>
            <person name="Wu B."/>
            <person name="Xu Z."/>
            <person name="Knudson A."/>
            <person name="Carlson A."/>
            <person name="Chen N."/>
            <person name="Kovaka S."/>
            <person name="LaButti K."/>
            <person name="Lipzen A."/>
            <person name="Pennachio C."/>
            <person name="Riley R."/>
            <person name="Schakwitz W."/>
            <person name="Umezawa K."/>
            <person name="Ohm R.A."/>
            <person name="Grigoriev I.V."/>
            <person name="Nagy L.G."/>
            <person name="Gibbons J."/>
            <person name="Hibbett D."/>
        </authorList>
    </citation>
    <scope>NUCLEOTIDE SEQUENCE [LARGE SCALE GENOMIC DNA]</scope>
    <source>
        <strain evidence="2">ALCF2SS1-6</strain>
    </source>
</reference>
<dbReference type="AlphaFoldDB" id="A0A5C2SGG5"/>
<evidence type="ECO:0000313" key="3">
    <source>
        <dbReference type="Proteomes" id="UP000313359"/>
    </source>
</evidence>
<protein>
    <recommendedName>
        <fullName evidence="4">Secreted protein</fullName>
    </recommendedName>
</protein>
<accession>A0A5C2SGG5</accession>
<evidence type="ECO:0008006" key="4">
    <source>
        <dbReference type="Google" id="ProtNLM"/>
    </source>
</evidence>
<evidence type="ECO:0000313" key="2">
    <source>
        <dbReference type="EMBL" id="RPD62259.1"/>
    </source>
</evidence>
<name>A0A5C2SGG5_9APHY</name>
<organism evidence="2 3">
    <name type="scientific">Lentinus tigrinus ALCF2SS1-6</name>
    <dbReference type="NCBI Taxonomy" id="1328759"/>
    <lineage>
        <taxon>Eukaryota</taxon>
        <taxon>Fungi</taxon>
        <taxon>Dikarya</taxon>
        <taxon>Basidiomycota</taxon>
        <taxon>Agaricomycotina</taxon>
        <taxon>Agaricomycetes</taxon>
        <taxon>Polyporales</taxon>
        <taxon>Polyporaceae</taxon>
        <taxon>Lentinus</taxon>
    </lineage>
</organism>
<sequence>MPALSLGCRPAPPCLHRYSSVLHFLPFFLLHLLPASAVRHCRPSLYFMPFRMSRDQRRMEQRRKGGCGIRISSPRVFGCRALHISPPHGRSVTLFCRPRNCCCFGLLPFIFAFTIPSPPISISTSTSRRSHKRTSHIHSNVHLSSFPSSSRMWL</sequence>
<dbReference type="EMBL" id="ML122259">
    <property type="protein sequence ID" value="RPD62259.1"/>
    <property type="molecule type" value="Genomic_DNA"/>
</dbReference>
<keyword evidence="1" id="KW-0732">Signal</keyword>
<keyword evidence="3" id="KW-1185">Reference proteome</keyword>
<gene>
    <name evidence="2" type="ORF">L227DRAFT_30703</name>
</gene>
<proteinExistence type="predicted"/>
<feature type="chain" id="PRO_5022679118" description="Secreted protein" evidence="1">
    <location>
        <begin position="38"/>
        <end position="154"/>
    </location>
</feature>